<gene>
    <name evidence="2" type="primary">Grm3_1</name>
    <name evidence="2" type="ORF">CEXT_306791</name>
</gene>
<protein>
    <submittedName>
        <fullName evidence="2">Metabotropic glutamate receptor 3</fullName>
    </submittedName>
</protein>
<evidence type="ECO:0000313" key="2">
    <source>
        <dbReference type="EMBL" id="GIZ04843.1"/>
    </source>
</evidence>
<organism evidence="2 3">
    <name type="scientific">Caerostris extrusa</name>
    <name type="common">Bark spider</name>
    <name type="synonym">Caerostris bankana</name>
    <dbReference type="NCBI Taxonomy" id="172846"/>
    <lineage>
        <taxon>Eukaryota</taxon>
        <taxon>Metazoa</taxon>
        <taxon>Ecdysozoa</taxon>
        <taxon>Arthropoda</taxon>
        <taxon>Chelicerata</taxon>
        <taxon>Arachnida</taxon>
        <taxon>Araneae</taxon>
        <taxon>Araneomorphae</taxon>
        <taxon>Entelegynae</taxon>
        <taxon>Araneoidea</taxon>
        <taxon>Araneidae</taxon>
        <taxon>Caerostris</taxon>
    </lineage>
</organism>
<dbReference type="AlphaFoldDB" id="A0AAV4YC09"/>
<feature type="compositionally biased region" description="Basic and acidic residues" evidence="1">
    <location>
        <begin position="83"/>
        <end position="100"/>
    </location>
</feature>
<keyword evidence="2" id="KW-0675">Receptor</keyword>
<accession>A0AAV4YC09</accession>
<sequence>MCENLVLKETPTDKLLRTARFLPALHSLYTFAHAYRNAWKDKCKGVSGSCLNLRRMTRREFVEMYLEPLGSNTFPRTGVPRGARTEDGSGGERRDGRDAARLSSYSFRTGGWAAV</sequence>
<keyword evidence="3" id="KW-1185">Reference proteome</keyword>
<dbReference type="Proteomes" id="UP001054945">
    <property type="component" value="Unassembled WGS sequence"/>
</dbReference>
<proteinExistence type="predicted"/>
<comment type="caution">
    <text evidence="2">The sequence shown here is derived from an EMBL/GenBank/DDBJ whole genome shotgun (WGS) entry which is preliminary data.</text>
</comment>
<evidence type="ECO:0000256" key="1">
    <source>
        <dbReference type="SAM" id="MobiDB-lite"/>
    </source>
</evidence>
<reference evidence="2 3" key="1">
    <citation type="submission" date="2021-06" db="EMBL/GenBank/DDBJ databases">
        <title>Caerostris extrusa draft genome.</title>
        <authorList>
            <person name="Kono N."/>
            <person name="Arakawa K."/>
        </authorList>
    </citation>
    <scope>NUCLEOTIDE SEQUENCE [LARGE SCALE GENOMIC DNA]</scope>
</reference>
<name>A0AAV4YC09_CAEEX</name>
<feature type="region of interest" description="Disordered" evidence="1">
    <location>
        <begin position="73"/>
        <end position="102"/>
    </location>
</feature>
<dbReference type="EMBL" id="BPLR01019151">
    <property type="protein sequence ID" value="GIZ04843.1"/>
    <property type="molecule type" value="Genomic_DNA"/>
</dbReference>
<evidence type="ECO:0000313" key="3">
    <source>
        <dbReference type="Proteomes" id="UP001054945"/>
    </source>
</evidence>